<proteinExistence type="predicted"/>
<evidence type="ECO:0000313" key="1">
    <source>
        <dbReference type="EMBL" id="CAL8138700.1"/>
    </source>
</evidence>
<accession>A0ABP1RY49</accession>
<evidence type="ECO:0000313" key="2">
    <source>
        <dbReference type="Proteomes" id="UP001642540"/>
    </source>
</evidence>
<keyword evidence="2" id="KW-1185">Reference proteome</keyword>
<comment type="caution">
    <text evidence="1">The sequence shown here is derived from an EMBL/GenBank/DDBJ whole genome shotgun (WGS) entry which is preliminary data.</text>
</comment>
<protein>
    <submittedName>
        <fullName evidence="1">Uncharacterized protein</fullName>
    </submittedName>
</protein>
<dbReference type="EMBL" id="CAXLJM020000124">
    <property type="protein sequence ID" value="CAL8138700.1"/>
    <property type="molecule type" value="Genomic_DNA"/>
</dbReference>
<reference evidence="1 2" key="1">
    <citation type="submission" date="2024-08" db="EMBL/GenBank/DDBJ databases">
        <authorList>
            <person name="Cucini C."/>
            <person name="Frati F."/>
        </authorList>
    </citation>
    <scope>NUCLEOTIDE SEQUENCE [LARGE SCALE GENOMIC DNA]</scope>
</reference>
<organism evidence="1 2">
    <name type="scientific">Orchesella dallaii</name>
    <dbReference type="NCBI Taxonomy" id="48710"/>
    <lineage>
        <taxon>Eukaryota</taxon>
        <taxon>Metazoa</taxon>
        <taxon>Ecdysozoa</taxon>
        <taxon>Arthropoda</taxon>
        <taxon>Hexapoda</taxon>
        <taxon>Collembola</taxon>
        <taxon>Entomobryomorpha</taxon>
        <taxon>Entomobryoidea</taxon>
        <taxon>Orchesellidae</taxon>
        <taxon>Orchesellinae</taxon>
        <taxon>Orchesella</taxon>
    </lineage>
</organism>
<gene>
    <name evidence="1" type="ORF">ODALV1_LOCUS27489</name>
</gene>
<sequence length="469" mass="53664">MSKFPKLKTLVISRDFMEVPIVYHLAKENSVVLERLSIDLGMFQGNEYSRGLRMSDDSQSLLWRLRPTLKVIEREGRLLTWEFRKLSEANVSGNIEVVCLLELSKFLHIYFRFGVVVSFYVCILYIFRCTAISEKFNLNNQWLLLGVEKEEADFKMEVLSDNTNKITQSEPLSPNIHILSYGDARRAVKALQRTESSRNPMRALRKLNNRRKQMVQAFMEEFQAHPLQYADYGSDAWINSMIEHFRDPPITRILPHDIKNWLNNENYFDGLNERYDYNPPCPDEPSYCLEPEPELSFSFEDKMITEDQPNDAELERSTDVFMGDAEDMEETKLLEKPVTLVPPPQMDVKEESGLLSPEAAIRETEPLASSSAPLPSSGAIKVVLHQPVVGVSGNPEVGQDFTRYMQQVSPRSFPVGVPMLSFYSTTPEVIHCFALSEENIINDLRNSGCSSAALENFQSVLDAFKLFTN</sequence>
<dbReference type="Proteomes" id="UP001642540">
    <property type="component" value="Unassembled WGS sequence"/>
</dbReference>
<name>A0ABP1RY49_9HEXA</name>